<dbReference type="GO" id="GO:0036431">
    <property type="term" value="F:dCMP kinase activity"/>
    <property type="evidence" value="ECO:0007669"/>
    <property type="project" value="InterPro"/>
</dbReference>
<evidence type="ECO:0000256" key="4">
    <source>
        <dbReference type="ARBA" id="ARBA00022741"/>
    </source>
</evidence>
<dbReference type="GO" id="GO:0006139">
    <property type="term" value="P:nucleobase-containing compound metabolic process"/>
    <property type="evidence" value="ECO:0007669"/>
    <property type="project" value="InterPro"/>
</dbReference>
<evidence type="ECO:0000256" key="3">
    <source>
        <dbReference type="ARBA" id="ARBA00022679"/>
    </source>
</evidence>
<evidence type="ECO:0000256" key="7">
    <source>
        <dbReference type="ARBA" id="ARBA00047615"/>
    </source>
</evidence>
<sequence length="211" mass="23119">MEKTGLQYNIAIDGPAGVGKTTIGLALARNLGARFVDTGVMYRGIAYLAIQNGISSNQQSDLAKLATETNFTLSPDDQGIESQLLVNDFLFTDVLHSEIVNAIVSEIAMIPEVRDPLVAWQRSIARDTRTIMVGRDITTAVLPAAEIKIYLDASLEERNRRRNSQPNSKGSRLPSSSDTLQSRDEIDSTRTTSPLYIGTDVTRIDTTNLTF</sequence>
<evidence type="ECO:0000256" key="1">
    <source>
        <dbReference type="ARBA" id="ARBA00009427"/>
    </source>
</evidence>
<dbReference type="EMBL" id="UINC01226834">
    <property type="protein sequence ID" value="SVE57485.1"/>
    <property type="molecule type" value="Genomic_DNA"/>
</dbReference>
<evidence type="ECO:0000313" key="11">
    <source>
        <dbReference type="EMBL" id="SVE57485.1"/>
    </source>
</evidence>
<reference evidence="11" key="1">
    <citation type="submission" date="2018-05" db="EMBL/GenBank/DDBJ databases">
        <authorList>
            <person name="Lanie J.A."/>
            <person name="Ng W.-L."/>
            <person name="Kazmierczak K.M."/>
            <person name="Andrzejewski T.M."/>
            <person name="Davidsen T.M."/>
            <person name="Wayne K.J."/>
            <person name="Tettelin H."/>
            <person name="Glass J.I."/>
            <person name="Rusch D."/>
            <person name="Podicherti R."/>
            <person name="Tsui H.-C.T."/>
            <person name="Winkler M.E."/>
        </authorList>
    </citation>
    <scope>NUCLEOTIDE SEQUENCE</scope>
</reference>
<evidence type="ECO:0000256" key="6">
    <source>
        <dbReference type="ARBA" id="ARBA00022840"/>
    </source>
</evidence>
<dbReference type="InterPro" id="IPR003136">
    <property type="entry name" value="Cytidylate_kin"/>
</dbReference>
<keyword evidence="3" id="KW-0808">Transferase</keyword>
<dbReference type="InterPro" id="IPR027417">
    <property type="entry name" value="P-loop_NTPase"/>
</dbReference>
<keyword evidence="6" id="KW-0067">ATP-binding</keyword>
<keyword evidence="5" id="KW-0418">Kinase</keyword>
<keyword evidence="4" id="KW-0547">Nucleotide-binding</keyword>
<dbReference type="InterPro" id="IPR011994">
    <property type="entry name" value="Cytidylate_kinase_dom"/>
</dbReference>
<dbReference type="CDD" id="cd02020">
    <property type="entry name" value="CMPK"/>
    <property type="match status" value="1"/>
</dbReference>
<feature type="domain" description="Cytidylate kinase" evidence="10">
    <location>
        <begin position="10"/>
        <end position="210"/>
    </location>
</feature>
<evidence type="ECO:0000256" key="5">
    <source>
        <dbReference type="ARBA" id="ARBA00022777"/>
    </source>
</evidence>
<dbReference type="EC" id="2.7.4.25" evidence="2"/>
<evidence type="ECO:0000256" key="2">
    <source>
        <dbReference type="ARBA" id="ARBA00012906"/>
    </source>
</evidence>
<name>A0A383EMK3_9ZZZZ</name>
<dbReference type="AlphaFoldDB" id="A0A383EMK3"/>
<dbReference type="Gene3D" id="3.40.50.300">
    <property type="entry name" value="P-loop containing nucleotide triphosphate hydrolases"/>
    <property type="match status" value="1"/>
</dbReference>
<proteinExistence type="inferred from homology"/>
<evidence type="ECO:0000256" key="8">
    <source>
        <dbReference type="ARBA" id="ARBA00048478"/>
    </source>
</evidence>
<comment type="similarity">
    <text evidence="1">Belongs to the cytidylate kinase family. Type 1 subfamily.</text>
</comment>
<comment type="catalytic activity">
    <reaction evidence="8">
        <text>CMP + ATP = CDP + ADP</text>
        <dbReference type="Rhea" id="RHEA:11600"/>
        <dbReference type="ChEBI" id="CHEBI:30616"/>
        <dbReference type="ChEBI" id="CHEBI:58069"/>
        <dbReference type="ChEBI" id="CHEBI:60377"/>
        <dbReference type="ChEBI" id="CHEBI:456216"/>
        <dbReference type="EC" id="2.7.4.25"/>
    </reaction>
</comment>
<evidence type="ECO:0000259" key="10">
    <source>
        <dbReference type="Pfam" id="PF02224"/>
    </source>
</evidence>
<comment type="catalytic activity">
    <reaction evidence="7">
        <text>dCMP + ATP = dCDP + ADP</text>
        <dbReference type="Rhea" id="RHEA:25094"/>
        <dbReference type="ChEBI" id="CHEBI:30616"/>
        <dbReference type="ChEBI" id="CHEBI:57566"/>
        <dbReference type="ChEBI" id="CHEBI:58593"/>
        <dbReference type="ChEBI" id="CHEBI:456216"/>
        <dbReference type="EC" id="2.7.4.25"/>
    </reaction>
</comment>
<dbReference type="NCBIfam" id="TIGR00017">
    <property type="entry name" value="cmk"/>
    <property type="match status" value="1"/>
</dbReference>
<dbReference type="SUPFAM" id="SSF52540">
    <property type="entry name" value="P-loop containing nucleoside triphosphate hydrolases"/>
    <property type="match status" value="1"/>
</dbReference>
<protein>
    <recommendedName>
        <fullName evidence="2">(d)CMP kinase</fullName>
        <ecNumber evidence="2">2.7.4.25</ecNumber>
    </recommendedName>
</protein>
<organism evidence="11">
    <name type="scientific">marine metagenome</name>
    <dbReference type="NCBI Taxonomy" id="408172"/>
    <lineage>
        <taxon>unclassified sequences</taxon>
        <taxon>metagenomes</taxon>
        <taxon>ecological metagenomes</taxon>
    </lineage>
</organism>
<gene>
    <name evidence="11" type="ORF">METZ01_LOCUS510339</name>
</gene>
<feature type="region of interest" description="Disordered" evidence="9">
    <location>
        <begin position="158"/>
        <end position="191"/>
    </location>
</feature>
<dbReference type="Pfam" id="PF02224">
    <property type="entry name" value="Cytidylate_kin"/>
    <property type="match status" value="1"/>
</dbReference>
<accession>A0A383EMK3</accession>
<feature type="compositionally biased region" description="Polar residues" evidence="9">
    <location>
        <begin position="164"/>
        <end position="180"/>
    </location>
</feature>
<feature type="non-terminal residue" evidence="11">
    <location>
        <position position="211"/>
    </location>
</feature>
<evidence type="ECO:0000256" key="9">
    <source>
        <dbReference type="SAM" id="MobiDB-lite"/>
    </source>
</evidence>
<dbReference type="GO" id="GO:0005524">
    <property type="term" value="F:ATP binding"/>
    <property type="evidence" value="ECO:0007669"/>
    <property type="project" value="UniProtKB-KW"/>
</dbReference>